<keyword evidence="2" id="KW-0408">Iron</keyword>
<sequence length="385" mass="44105">MLYRQIGKTGQKASILGFGCMRLPVINGKNHLIDEEKATAMVDYALRNGVNYFDTAYVYHSEIQFHAGMSEVFLGKALKHERKNIYLATKLPSWLIKTRDDMDRYLDHQLERLQTDHIDFYLLHGMNADKWKILSNLDVTGFLEAALADGRIKYAGFSFHDQFPLFREIVDSYDWSFCQIQYNYMDENYQAGRQGLQYAAAKDLGIIIMEPLRGGSLTARLPANVQKIWDAADIGRTPAEWALRFLWDKPEINVVLSGMTEMEHVVENIRIASEGIAQSLTDKELALIQEVKSIYQARTKVDCTGCHYCMPCPQGVNIPICFLQLNNALIYNDHKTARLRYNNFLKEQQRASNCVKCGRCEEACPQHIPIKDMLKEVVLELENTG</sequence>
<dbReference type="KEGG" id="mana:MAMMFC1_00334"/>
<evidence type="ECO:0000256" key="2">
    <source>
        <dbReference type="ARBA" id="ARBA00023004"/>
    </source>
</evidence>
<dbReference type="InterPro" id="IPR009051">
    <property type="entry name" value="Helical_ferredxn"/>
</dbReference>
<dbReference type="RefSeq" id="WP_126305907.1">
    <property type="nucleotide sequence ID" value="NZ_AP018449.1"/>
</dbReference>
<dbReference type="EMBL" id="AP018449">
    <property type="protein sequence ID" value="BBB89701.1"/>
    <property type="molecule type" value="Genomic_DNA"/>
</dbReference>
<dbReference type="Gene3D" id="3.20.20.100">
    <property type="entry name" value="NADP-dependent oxidoreductase domain"/>
    <property type="match status" value="1"/>
</dbReference>
<dbReference type="EC" id="1.1.1.-" evidence="5"/>
<dbReference type="InterPro" id="IPR017896">
    <property type="entry name" value="4Fe4S_Fe-S-bd"/>
</dbReference>
<dbReference type="PRINTS" id="PR00069">
    <property type="entry name" value="ALDKETRDTASE"/>
</dbReference>
<dbReference type="InterPro" id="IPR023210">
    <property type="entry name" value="NADP_OxRdtase_dom"/>
</dbReference>
<dbReference type="OrthoDB" id="9804790at2"/>
<evidence type="ECO:0000256" key="3">
    <source>
        <dbReference type="ARBA" id="ARBA00023014"/>
    </source>
</evidence>
<name>A0A348AF53_9FIRM</name>
<organism evidence="5 6">
    <name type="scientific">Methylomusa anaerophila</name>
    <dbReference type="NCBI Taxonomy" id="1930071"/>
    <lineage>
        <taxon>Bacteria</taxon>
        <taxon>Bacillati</taxon>
        <taxon>Bacillota</taxon>
        <taxon>Negativicutes</taxon>
        <taxon>Selenomonadales</taxon>
        <taxon>Sporomusaceae</taxon>
        <taxon>Methylomusa</taxon>
    </lineage>
</organism>
<dbReference type="Pfam" id="PF13187">
    <property type="entry name" value="Fer4_9"/>
    <property type="match status" value="1"/>
</dbReference>
<dbReference type="Gene3D" id="1.10.1060.10">
    <property type="entry name" value="Alpha-helical ferredoxin"/>
    <property type="match status" value="1"/>
</dbReference>
<dbReference type="InterPro" id="IPR017900">
    <property type="entry name" value="4Fe4S_Fe_S_CS"/>
</dbReference>
<dbReference type="Pfam" id="PF00248">
    <property type="entry name" value="Aldo_ket_red"/>
    <property type="match status" value="1"/>
</dbReference>
<reference evidence="5 6" key="1">
    <citation type="journal article" date="2018" name="Int. J. Syst. Evol. Microbiol.">
        <title>Methylomusa anaerophila gen. nov., sp. nov., an anaerobic methanol-utilizing bacterium isolated from a microbial fuel cell.</title>
        <authorList>
            <person name="Amano N."/>
            <person name="Yamamuro A."/>
            <person name="Miyahara M."/>
            <person name="Kouzuma A."/>
            <person name="Abe T."/>
            <person name="Watanabe K."/>
        </authorList>
    </citation>
    <scope>NUCLEOTIDE SEQUENCE [LARGE SCALE GENOMIC DNA]</scope>
    <source>
        <strain evidence="5 6">MMFC1</strain>
    </source>
</reference>
<dbReference type="AlphaFoldDB" id="A0A348AF53"/>
<evidence type="ECO:0000259" key="4">
    <source>
        <dbReference type="PROSITE" id="PS51379"/>
    </source>
</evidence>
<proteinExistence type="predicted"/>
<dbReference type="CDD" id="cd19096">
    <property type="entry name" value="AKR_Fe-S_oxidoreductase"/>
    <property type="match status" value="1"/>
</dbReference>
<dbReference type="PROSITE" id="PS00198">
    <property type="entry name" value="4FE4S_FER_1"/>
    <property type="match status" value="1"/>
</dbReference>
<gene>
    <name evidence="5" type="primary">yhdN_2</name>
    <name evidence="5" type="ORF">MAMMFC1_00334</name>
</gene>
<dbReference type="PANTHER" id="PTHR43312:SF2">
    <property type="entry name" value="OXIDOREDUCTASE"/>
    <property type="match status" value="1"/>
</dbReference>
<dbReference type="PROSITE" id="PS51379">
    <property type="entry name" value="4FE4S_FER_2"/>
    <property type="match status" value="1"/>
</dbReference>
<evidence type="ECO:0000256" key="1">
    <source>
        <dbReference type="ARBA" id="ARBA00022723"/>
    </source>
</evidence>
<dbReference type="SUPFAM" id="SSF46548">
    <property type="entry name" value="alpha-helical ferredoxin"/>
    <property type="match status" value="1"/>
</dbReference>
<feature type="domain" description="4Fe-4S ferredoxin-type" evidence="4">
    <location>
        <begin position="345"/>
        <end position="373"/>
    </location>
</feature>
<dbReference type="InterPro" id="IPR053135">
    <property type="entry name" value="AKR2_Oxidoreductase"/>
</dbReference>
<dbReference type="PANTHER" id="PTHR43312">
    <property type="entry name" value="D-THREO-ALDOSE 1-DEHYDROGENASE"/>
    <property type="match status" value="1"/>
</dbReference>
<dbReference type="GO" id="GO:0016491">
    <property type="term" value="F:oxidoreductase activity"/>
    <property type="evidence" value="ECO:0007669"/>
    <property type="project" value="UniProtKB-KW"/>
</dbReference>
<dbReference type="GO" id="GO:0051536">
    <property type="term" value="F:iron-sulfur cluster binding"/>
    <property type="evidence" value="ECO:0007669"/>
    <property type="project" value="UniProtKB-KW"/>
</dbReference>
<protein>
    <submittedName>
        <fullName evidence="5">General stress protein 69</fullName>
        <ecNumber evidence="5">1.1.1.-</ecNumber>
    </submittedName>
</protein>
<evidence type="ECO:0000313" key="5">
    <source>
        <dbReference type="EMBL" id="BBB89701.1"/>
    </source>
</evidence>
<dbReference type="InterPro" id="IPR020471">
    <property type="entry name" value="AKR"/>
</dbReference>
<evidence type="ECO:0000313" key="6">
    <source>
        <dbReference type="Proteomes" id="UP000276437"/>
    </source>
</evidence>
<keyword evidence="3" id="KW-0411">Iron-sulfur</keyword>
<accession>A0A348AF53</accession>
<dbReference type="GO" id="GO:0046872">
    <property type="term" value="F:metal ion binding"/>
    <property type="evidence" value="ECO:0007669"/>
    <property type="project" value="UniProtKB-KW"/>
</dbReference>
<keyword evidence="5" id="KW-0560">Oxidoreductase</keyword>
<dbReference type="InterPro" id="IPR036812">
    <property type="entry name" value="NAD(P)_OxRdtase_dom_sf"/>
</dbReference>
<keyword evidence="6" id="KW-1185">Reference proteome</keyword>
<keyword evidence="1" id="KW-0479">Metal-binding</keyword>
<dbReference type="SUPFAM" id="SSF51430">
    <property type="entry name" value="NAD(P)-linked oxidoreductase"/>
    <property type="match status" value="1"/>
</dbReference>
<dbReference type="Proteomes" id="UP000276437">
    <property type="component" value="Chromosome"/>
</dbReference>